<dbReference type="AlphaFoldDB" id="A0A9P1HBH8"/>
<keyword evidence="2 6" id="KW-0805">Transcription regulation</keyword>
<dbReference type="Gene3D" id="1.10.10.10">
    <property type="entry name" value="Winged helix-like DNA-binding domain superfamily/Winged helix DNA-binding domain"/>
    <property type="match status" value="1"/>
</dbReference>
<dbReference type="GO" id="GO:0043565">
    <property type="term" value="F:sequence-specific DNA binding"/>
    <property type="evidence" value="ECO:0007669"/>
    <property type="project" value="InterPro"/>
</dbReference>
<evidence type="ECO:0000313" key="11">
    <source>
        <dbReference type="EMBL" id="CAI4219588.1"/>
    </source>
</evidence>
<dbReference type="InterPro" id="IPR011006">
    <property type="entry name" value="CheY-like_superfamily"/>
</dbReference>
<dbReference type="PANTHER" id="PTHR10015:SF361">
    <property type="entry name" value="TRANSCRIPTION FACTOR SKN7"/>
    <property type="match status" value="1"/>
</dbReference>
<dbReference type="InterPro" id="IPR036388">
    <property type="entry name" value="WH-like_DNA-bd_sf"/>
</dbReference>
<feature type="coiled-coil region" evidence="8">
    <location>
        <begin position="151"/>
        <end position="185"/>
    </location>
</feature>
<dbReference type="GO" id="GO:0006357">
    <property type="term" value="P:regulation of transcription by RNA polymerase II"/>
    <property type="evidence" value="ECO:0007669"/>
    <property type="project" value="UniProtKB-UniRule"/>
</dbReference>
<dbReference type="InterPro" id="IPR001789">
    <property type="entry name" value="Sig_transdc_resp-reg_receiver"/>
</dbReference>
<evidence type="ECO:0000256" key="8">
    <source>
        <dbReference type="SAM" id="Coils"/>
    </source>
</evidence>
<accession>A0A9P1HBH8</accession>
<dbReference type="FunFam" id="1.10.10.10:FF:000027">
    <property type="entry name" value="Heat shock transcription factor 1"/>
    <property type="match status" value="1"/>
</dbReference>
<protein>
    <recommendedName>
        <fullName evidence="6">Transcription factor</fullName>
    </recommendedName>
</protein>
<keyword evidence="12" id="KW-1185">Reference proteome</keyword>
<dbReference type="InterPro" id="IPR036390">
    <property type="entry name" value="WH_DNA-bd_sf"/>
</dbReference>
<dbReference type="OrthoDB" id="424572at2759"/>
<feature type="region of interest" description="Disordered" evidence="9">
    <location>
        <begin position="117"/>
        <end position="147"/>
    </location>
</feature>
<dbReference type="GO" id="GO:0003700">
    <property type="term" value="F:DNA-binding transcription factor activity"/>
    <property type="evidence" value="ECO:0007669"/>
    <property type="project" value="UniProtKB-UniRule"/>
</dbReference>
<dbReference type="PROSITE" id="PS50110">
    <property type="entry name" value="RESPONSE_REGULATORY"/>
    <property type="match status" value="1"/>
</dbReference>
<keyword evidence="7" id="KW-0597">Phosphoprotein</keyword>
<reference evidence="11" key="1">
    <citation type="submission" date="2022-11" db="EMBL/GenBank/DDBJ databases">
        <authorList>
            <person name="Scott C."/>
            <person name="Bruce N."/>
        </authorList>
    </citation>
    <scope>NUCLEOTIDE SEQUENCE</scope>
</reference>
<dbReference type="CDD" id="cd17546">
    <property type="entry name" value="REC_hyHK_CKI1_RcsC-like"/>
    <property type="match status" value="1"/>
</dbReference>
<evidence type="ECO:0000256" key="6">
    <source>
        <dbReference type="PIRNR" id="PIRNR002595"/>
    </source>
</evidence>
<dbReference type="Pfam" id="PF00447">
    <property type="entry name" value="HSF_DNA-bind"/>
    <property type="match status" value="1"/>
</dbReference>
<dbReference type="FunFam" id="3.40.50.2300:FF:000212">
    <property type="entry name" value="Stress response regulator/HFS transcription factor"/>
    <property type="match status" value="1"/>
</dbReference>
<name>A0A9P1HBH8_9PEZI</name>
<dbReference type="InterPro" id="IPR000232">
    <property type="entry name" value="HSF_DNA-bd"/>
</dbReference>
<dbReference type="SUPFAM" id="SSF46785">
    <property type="entry name" value="Winged helix' DNA-binding domain"/>
    <property type="match status" value="1"/>
</dbReference>
<evidence type="ECO:0000256" key="2">
    <source>
        <dbReference type="ARBA" id="ARBA00023015"/>
    </source>
</evidence>
<keyword evidence="5 6" id="KW-0539">Nucleus</keyword>
<dbReference type="Gene3D" id="3.40.50.2300">
    <property type="match status" value="1"/>
</dbReference>
<evidence type="ECO:0000259" key="10">
    <source>
        <dbReference type="PROSITE" id="PS50110"/>
    </source>
</evidence>
<comment type="subcellular location">
    <subcellularLocation>
        <location evidence="1 6">Nucleus</location>
    </subcellularLocation>
</comment>
<evidence type="ECO:0000256" key="9">
    <source>
        <dbReference type="SAM" id="MobiDB-lite"/>
    </source>
</evidence>
<dbReference type="InterPro" id="IPR014402">
    <property type="entry name" value="Sig_transdc_resp-reg_Skn7"/>
</dbReference>
<dbReference type="SMART" id="SM00448">
    <property type="entry name" value="REC"/>
    <property type="match status" value="1"/>
</dbReference>
<keyword evidence="3 6" id="KW-0238">DNA-binding</keyword>
<feature type="compositionally biased region" description="Low complexity" evidence="9">
    <location>
        <begin position="125"/>
        <end position="144"/>
    </location>
</feature>
<feature type="domain" description="Response regulatory" evidence="10">
    <location>
        <begin position="354"/>
        <end position="471"/>
    </location>
</feature>
<feature type="modified residue" description="4-aspartylphosphate" evidence="7">
    <location>
        <position position="406"/>
    </location>
</feature>
<comment type="caution">
    <text evidence="11">The sequence shown here is derived from an EMBL/GenBank/DDBJ whole genome shotgun (WGS) entry which is preliminary data.</text>
</comment>
<sequence length="541" mass="59734">MPDKPSPAQGGGNTSSDFVRKLYRMLEEPEYDEIVRWGRDGDSFVVLEGEKFSTCVLPKHFKHSNFASFVRQLNKYDFHKVRRPDDGSQGYGPNAWEFKHPDFRIDAKDSLDTIRRKAPSTKKSQQQQQQQQQRQPPQAPTPDQNENQRQIQTLTDTLYALQKQVEELAQTNKQLVSEIVNLQKSTSTQRQAQYEIVSFLDVSARRQSVAAGQSPAGPMTGRGLGEDQPVELRRVRELLGTLGPAPAPADTSMERSHTIYPSPAESSTSSAMFVAPDMNAGIAVMNDAVGMSRMGVYSTNQPTTIDAFHADPLQTMAYPVAQNSALEAVATDSGRVDTSPPAEKTDEWGPRKPHIFLVEDDKICAKIGNKFLRSLGCTVALAKDGLEAVKQFDCDHPPHYDLIFMDIIMPRLDGISATARIREYLPDSPIVAMTSNIRQEDVSTYFKYGMTDVLAKPFMREGMQRTLRKHLRHLLSQTSPQAPAGNGPYAHVQAGTAMTVGEMAGPDPASLAAGHIAIKFENPPMQLPATTQGVLGMPRAP</sequence>
<dbReference type="SUPFAM" id="SSF52172">
    <property type="entry name" value="CheY-like"/>
    <property type="match status" value="1"/>
</dbReference>
<dbReference type="PROSITE" id="PS00434">
    <property type="entry name" value="HSF_DOMAIN"/>
    <property type="match status" value="1"/>
</dbReference>
<evidence type="ECO:0000313" key="12">
    <source>
        <dbReference type="Proteomes" id="UP000838763"/>
    </source>
</evidence>
<dbReference type="GO" id="GO:0005634">
    <property type="term" value="C:nucleus"/>
    <property type="evidence" value="ECO:0007669"/>
    <property type="project" value="UniProtKB-SubCell"/>
</dbReference>
<keyword evidence="8" id="KW-0175">Coiled coil</keyword>
<organism evidence="11 12">
    <name type="scientific">Parascedosporium putredinis</name>
    <dbReference type="NCBI Taxonomy" id="1442378"/>
    <lineage>
        <taxon>Eukaryota</taxon>
        <taxon>Fungi</taxon>
        <taxon>Dikarya</taxon>
        <taxon>Ascomycota</taxon>
        <taxon>Pezizomycotina</taxon>
        <taxon>Sordariomycetes</taxon>
        <taxon>Hypocreomycetidae</taxon>
        <taxon>Microascales</taxon>
        <taxon>Microascaceae</taxon>
        <taxon>Parascedosporium</taxon>
    </lineage>
</organism>
<evidence type="ECO:0000256" key="7">
    <source>
        <dbReference type="PROSITE-ProRule" id="PRU00169"/>
    </source>
</evidence>
<dbReference type="SMART" id="SM00415">
    <property type="entry name" value="HSF"/>
    <property type="match status" value="1"/>
</dbReference>
<dbReference type="GO" id="GO:0000156">
    <property type="term" value="F:phosphorelay response regulator activity"/>
    <property type="evidence" value="ECO:0007669"/>
    <property type="project" value="InterPro"/>
</dbReference>
<dbReference type="Pfam" id="PF00072">
    <property type="entry name" value="Response_reg"/>
    <property type="match status" value="1"/>
</dbReference>
<feature type="region of interest" description="Disordered" evidence="9">
    <location>
        <begin position="244"/>
        <end position="268"/>
    </location>
</feature>
<dbReference type="PIRSF" id="PIRSF002595">
    <property type="entry name" value="RR_SKN7"/>
    <property type="match status" value="1"/>
</dbReference>
<proteinExistence type="predicted"/>
<dbReference type="EMBL" id="CALLCH030000020">
    <property type="protein sequence ID" value="CAI4219588.1"/>
    <property type="molecule type" value="Genomic_DNA"/>
</dbReference>
<dbReference type="PRINTS" id="PR00056">
    <property type="entry name" value="HSFDOMAIN"/>
</dbReference>
<evidence type="ECO:0000256" key="1">
    <source>
        <dbReference type="ARBA" id="ARBA00004123"/>
    </source>
</evidence>
<evidence type="ECO:0000256" key="3">
    <source>
        <dbReference type="ARBA" id="ARBA00023125"/>
    </source>
</evidence>
<evidence type="ECO:0000256" key="4">
    <source>
        <dbReference type="ARBA" id="ARBA00023163"/>
    </source>
</evidence>
<dbReference type="PANTHER" id="PTHR10015">
    <property type="entry name" value="HEAT SHOCK TRANSCRIPTION FACTOR"/>
    <property type="match status" value="1"/>
</dbReference>
<gene>
    <name evidence="11" type="ORF">PPNO1_LOCUS9142</name>
</gene>
<dbReference type="Proteomes" id="UP000838763">
    <property type="component" value="Unassembled WGS sequence"/>
</dbReference>
<keyword evidence="4 6" id="KW-0804">Transcription</keyword>
<evidence type="ECO:0000256" key="5">
    <source>
        <dbReference type="ARBA" id="ARBA00023242"/>
    </source>
</evidence>